<reference evidence="1 2" key="1">
    <citation type="submission" date="2019-03" db="EMBL/GenBank/DDBJ databases">
        <title>Single cell metagenomics reveals metabolic interactions within the superorganism composed of flagellate Streblomastix strix and complex community of Bacteroidetes bacteria on its surface.</title>
        <authorList>
            <person name="Treitli S.C."/>
            <person name="Kolisko M."/>
            <person name="Husnik F."/>
            <person name="Keeling P."/>
            <person name="Hampl V."/>
        </authorList>
    </citation>
    <scope>NUCLEOTIDE SEQUENCE [LARGE SCALE GENOMIC DNA]</scope>
    <source>
        <strain evidence="1">ST1C</strain>
    </source>
</reference>
<evidence type="ECO:0000313" key="1">
    <source>
        <dbReference type="EMBL" id="KAA6355022.1"/>
    </source>
</evidence>
<evidence type="ECO:0000313" key="2">
    <source>
        <dbReference type="Proteomes" id="UP000324800"/>
    </source>
</evidence>
<dbReference type="EMBL" id="SNRW01035300">
    <property type="protein sequence ID" value="KAA6355022.1"/>
    <property type="molecule type" value="Genomic_DNA"/>
</dbReference>
<dbReference type="Proteomes" id="UP000324800">
    <property type="component" value="Unassembled WGS sequence"/>
</dbReference>
<sequence length="94" mass="10687">MNGGVYELSQSTESGIFVGCYIQDVEGADPNTPRPGLLNGFGIDDDYDQLVFVGVRQNVFIMEVIIVRMRMAVFIKKISRKEEQEVILHLMIEY</sequence>
<gene>
    <name evidence="1" type="ORF">EZS28_049451</name>
</gene>
<dbReference type="AlphaFoldDB" id="A0A5J4TAT6"/>
<comment type="caution">
    <text evidence="1">The sequence shown here is derived from an EMBL/GenBank/DDBJ whole genome shotgun (WGS) entry which is preliminary data.</text>
</comment>
<protein>
    <submittedName>
        <fullName evidence="1">Uncharacterized protein</fullName>
    </submittedName>
</protein>
<organism evidence="1 2">
    <name type="scientific">Streblomastix strix</name>
    <dbReference type="NCBI Taxonomy" id="222440"/>
    <lineage>
        <taxon>Eukaryota</taxon>
        <taxon>Metamonada</taxon>
        <taxon>Preaxostyla</taxon>
        <taxon>Oxymonadida</taxon>
        <taxon>Streblomastigidae</taxon>
        <taxon>Streblomastix</taxon>
    </lineage>
</organism>
<accession>A0A5J4TAT6</accession>
<name>A0A5J4TAT6_9EUKA</name>
<proteinExistence type="predicted"/>